<evidence type="ECO:0000313" key="1">
    <source>
        <dbReference type="EMBL" id="EUB62573.1"/>
    </source>
</evidence>
<reference evidence="1 2" key="1">
    <citation type="journal article" date="2013" name="Nat. Genet.">
        <title>The genome of the hydatid tapeworm Echinococcus granulosus.</title>
        <authorList>
            <person name="Zheng H."/>
            <person name="Zhang W."/>
            <person name="Zhang L."/>
            <person name="Zhang Z."/>
            <person name="Li J."/>
            <person name="Lu G."/>
            <person name="Zhu Y."/>
            <person name="Wang Y."/>
            <person name="Huang Y."/>
            <person name="Liu J."/>
            <person name="Kang H."/>
            <person name="Chen J."/>
            <person name="Wang L."/>
            <person name="Chen A."/>
            <person name="Yu S."/>
            <person name="Gao Z."/>
            <person name="Jin L."/>
            <person name="Gu W."/>
            <person name="Wang Z."/>
            <person name="Zhao L."/>
            <person name="Shi B."/>
            <person name="Wen H."/>
            <person name="Lin R."/>
            <person name="Jones M.K."/>
            <person name="Brejova B."/>
            <person name="Vinar T."/>
            <person name="Zhao G."/>
            <person name="McManus D.P."/>
            <person name="Chen Z."/>
            <person name="Zhou Y."/>
            <person name="Wang S."/>
        </authorList>
    </citation>
    <scope>NUCLEOTIDE SEQUENCE [LARGE SCALE GENOMIC DNA]</scope>
</reference>
<evidence type="ECO:0000313" key="2">
    <source>
        <dbReference type="Proteomes" id="UP000019149"/>
    </source>
</evidence>
<dbReference type="KEGG" id="egl:EGR_02705"/>
<dbReference type="RefSeq" id="XP_024353769.1">
    <property type="nucleotide sequence ID" value="XM_024491954.1"/>
</dbReference>
<organism evidence="1 2">
    <name type="scientific">Echinococcus granulosus</name>
    <name type="common">Hydatid tapeworm</name>
    <dbReference type="NCBI Taxonomy" id="6210"/>
    <lineage>
        <taxon>Eukaryota</taxon>
        <taxon>Metazoa</taxon>
        <taxon>Spiralia</taxon>
        <taxon>Lophotrochozoa</taxon>
        <taxon>Platyhelminthes</taxon>
        <taxon>Cestoda</taxon>
        <taxon>Eucestoda</taxon>
        <taxon>Cyclophyllidea</taxon>
        <taxon>Taeniidae</taxon>
        <taxon>Echinococcus</taxon>
        <taxon>Echinococcus granulosus group</taxon>
    </lineage>
</organism>
<dbReference type="Proteomes" id="UP000019149">
    <property type="component" value="Unassembled WGS sequence"/>
</dbReference>
<dbReference type="OrthoDB" id="10624911at2759"/>
<comment type="caution">
    <text evidence="1">The sequence shown here is derived from an EMBL/GenBank/DDBJ whole genome shotgun (WGS) entry which is preliminary data.</text>
</comment>
<keyword evidence="2" id="KW-1185">Reference proteome</keyword>
<dbReference type="AlphaFoldDB" id="W6UN71"/>
<proteinExistence type="predicted"/>
<name>W6UN71_ECHGR</name>
<dbReference type="EMBL" id="APAU02000012">
    <property type="protein sequence ID" value="EUB62573.1"/>
    <property type="molecule type" value="Genomic_DNA"/>
</dbReference>
<dbReference type="GeneID" id="36338420"/>
<accession>W6UN71</accession>
<dbReference type="CTD" id="36338420"/>
<sequence>MDRIDHAVYVRLATLVDEVISFAVGLQEDATNLSAAAEAHGDLGVFMNSHLKNSSTRRFTSFSEGARTRLRAARSV</sequence>
<gene>
    <name evidence="1" type="ORF">EGR_02705</name>
</gene>
<protein>
    <submittedName>
        <fullName evidence="1">Uncharacterized protein</fullName>
    </submittedName>
</protein>